<dbReference type="SMART" id="SM00184">
    <property type="entry name" value="RING"/>
    <property type="match status" value="1"/>
</dbReference>
<protein>
    <recommendedName>
        <fullName evidence="10">LON peptidase N-terminal domain and RING finger protein 1</fullName>
    </recommendedName>
</protein>
<evidence type="ECO:0000313" key="9">
    <source>
        <dbReference type="Proteomes" id="UP001162162"/>
    </source>
</evidence>
<dbReference type="GO" id="GO:0008270">
    <property type="term" value="F:zinc ion binding"/>
    <property type="evidence" value="ECO:0007669"/>
    <property type="project" value="UniProtKB-KW"/>
</dbReference>
<evidence type="ECO:0000259" key="6">
    <source>
        <dbReference type="PROSITE" id="PS50089"/>
    </source>
</evidence>
<dbReference type="EMBL" id="JAPWTK010000284">
    <property type="protein sequence ID" value="KAJ8943583.1"/>
    <property type="molecule type" value="Genomic_DNA"/>
</dbReference>
<sequence length="435" mass="49405">MMVPEAADILGMQPRYHLRSRYAGLQIDSETEDKITNFIHNNTDGIPRYREKRAIRNSNFCNDPLVFWFDEDGGSYGHFKETLESVFKEVDDIKEEALKTSWECITVADLECVLCSRCLLDPVTTGCGHTFCRGCLTRVLDHRLACPLCMAPLRVGDYSRGTTEVLRQAIGFLVPDELDERVSAGLRETAVLERSSDIPVFVCTNAFPGVACPLYVYEPRYRLLARRCLLSPTKRFAMASKESNGDKFVQCGTVLEVKDAVNLEDGRFILTTVGVRRFKVVNRGEQDGYDTAKVQYIKDSSVPAEKLPELTALHDKVRTKATKWIRSLKPKVLAEVERLIGQMPRVEKSWPSLPDGPSWTWWLMPILPLSSQLQVGFLSTTSLEKRLRAIDKMFEHMNIRMKALERNTVACSQDEDPLESCGETERSFELPFNDN</sequence>
<keyword evidence="1" id="KW-0479">Metal-binding</keyword>
<keyword evidence="9" id="KW-1185">Reference proteome</keyword>
<feature type="domain" description="Lon N-terminal" evidence="7">
    <location>
        <begin position="189"/>
        <end position="398"/>
    </location>
</feature>
<dbReference type="InterPro" id="IPR046336">
    <property type="entry name" value="Lon_prtase_N_sf"/>
</dbReference>
<dbReference type="PROSITE" id="PS51787">
    <property type="entry name" value="LON_N"/>
    <property type="match status" value="1"/>
</dbReference>
<evidence type="ECO:0008006" key="10">
    <source>
        <dbReference type="Google" id="ProtNLM"/>
    </source>
</evidence>
<evidence type="ECO:0000313" key="8">
    <source>
        <dbReference type="EMBL" id="KAJ8943583.1"/>
    </source>
</evidence>
<feature type="region of interest" description="Disordered" evidence="5">
    <location>
        <begin position="413"/>
        <end position="435"/>
    </location>
</feature>
<dbReference type="InterPro" id="IPR013083">
    <property type="entry name" value="Znf_RING/FYVE/PHD"/>
</dbReference>
<dbReference type="InterPro" id="IPR015947">
    <property type="entry name" value="PUA-like_sf"/>
</dbReference>
<dbReference type="AlphaFoldDB" id="A0AAV8XYR5"/>
<evidence type="ECO:0000259" key="7">
    <source>
        <dbReference type="PROSITE" id="PS51787"/>
    </source>
</evidence>
<dbReference type="Pfam" id="PF13923">
    <property type="entry name" value="zf-C3HC4_2"/>
    <property type="match status" value="1"/>
</dbReference>
<gene>
    <name evidence="8" type="ORF">NQ318_006585</name>
</gene>
<dbReference type="SUPFAM" id="SSF88697">
    <property type="entry name" value="PUA domain-like"/>
    <property type="match status" value="1"/>
</dbReference>
<dbReference type="Gene3D" id="3.30.40.10">
    <property type="entry name" value="Zinc/RING finger domain, C3HC4 (zinc finger)"/>
    <property type="match status" value="1"/>
</dbReference>
<evidence type="ECO:0000256" key="4">
    <source>
        <dbReference type="PROSITE-ProRule" id="PRU00175"/>
    </source>
</evidence>
<organism evidence="8 9">
    <name type="scientific">Aromia moschata</name>
    <dbReference type="NCBI Taxonomy" id="1265417"/>
    <lineage>
        <taxon>Eukaryota</taxon>
        <taxon>Metazoa</taxon>
        <taxon>Ecdysozoa</taxon>
        <taxon>Arthropoda</taxon>
        <taxon>Hexapoda</taxon>
        <taxon>Insecta</taxon>
        <taxon>Pterygota</taxon>
        <taxon>Neoptera</taxon>
        <taxon>Endopterygota</taxon>
        <taxon>Coleoptera</taxon>
        <taxon>Polyphaga</taxon>
        <taxon>Cucujiformia</taxon>
        <taxon>Chrysomeloidea</taxon>
        <taxon>Cerambycidae</taxon>
        <taxon>Cerambycinae</taxon>
        <taxon>Callichromatini</taxon>
        <taxon>Aromia</taxon>
    </lineage>
</organism>
<dbReference type="Gene3D" id="2.30.130.40">
    <property type="entry name" value="LON domain-like"/>
    <property type="match status" value="1"/>
</dbReference>
<name>A0AAV8XYR5_9CUCU</name>
<dbReference type="GO" id="GO:0061630">
    <property type="term" value="F:ubiquitin protein ligase activity"/>
    <property type="evidence" value="ECO:0007669"/>
    <property type="project" value="TreeGrafter"/>
</dbReference>
<dbReference type="InterPro" id="IPR001841">
    <property type="entry name" value="Znf_RING"/>
</dbReference>
<dbReference type="InterPro" id="IPR017907">
    <property type="entry name" value="Znf_RING_CS"/>
</dbReference>
<dbReference type="PROSITE" id="PS50089">
    <property type="entry name" value="ZF_RING_2"/>
    <property type="match status" value="1"/>
</dbReference>
<proteinExistence type="predicted"/>
<evidence type="ECO:0000256" key="2">
    <source>
        <dbReference type="ARBA" id="ARBA00022771"/>
    </source>
</evidence>
<evidence type="ECO:0000256" key="1">
    <source>
        <dbReference type="ARBA" id="ARBA00022723"/>
    </source>
</evidence>
<dbReference type="SMART" id="SM00464">
    <property type="entry name" value="LON"/>
    <property type="match status" value="1"/>
</dbReference>
<comment type="caution">
    <text evidence="8">The sequence shown here is derived from an EMBL/GenBank/DDBJ whole genome shotgun (WGS) entry which is preliminary data.</text>
</comment>
<evidence type="ECO:0000256" key="5">
    <source>
        <dbReference type="SAM" id="MobiDB-lite"/>
    </source>
</evidence>
<dbReference type="SUPFAM" id="SSF57850">
    <property type="entry name" value="RING/U-box"/>
    <property type="match status" value="1"/>
</dbReference>
<dbReference type="PROSITE" id="PS00518">
    <property type="entry name" value="ZF_RING_1"/>
    <property type="match status" value="1"/>
</dbReference>
<dbReference type="PANTHER" id="PTHR23327">
    <property type="entry name" value="RING FINGER PROTEIN 127"/>
    <property type="match status" value="1"/>
</dbReference>
<keyword evidence="2 4" id="KW-0863">Zinc-finger</keyword>
<dbReference type="Pfam" id="PF02190">
    <property type="entry name" value="LON_substr_bdg"/>
    <property type="match status" value="1"/>
</dbReference>
<evidence type="ECO:0000256" key="3">
    <source>
        <dbReference type="ARBA" id="ARBA00022833"/>
    </source>
</evidence>
<dbReference type="InterPro" id="IPR003111">
    <property type="entry name" value="Lon_prtase_N"/>
</dbReference>
<keyword evidence="3" id="KW-0862">Zinc</keyword>
<dbReference type="CDD" id="cd16514">
    <property type="entry name" value="RING-HC_LONFs_rpt2"/>
    <property type="match status" value="1"/>
</dbReference>
<dbReference type="Proteomes" id="UP001162162">
    <property type="component" value="Unassembled WGS sequence"/>
</dbReference>
<feature type="domain" description="RING-type" evidence="6">
    <location>
        <begin position="112"/>
        <end position="149"/>
    </location>
</feature>
<dbReference type="PANTHER" id="PTHR23327:SF42">
    <property type="entry name" value="LON PEPTIDASE N-TERMINAL DOMAIN AND RING FINGER PROTEIN C14F5.10C"/>
    <property type="match status" value="1"/>
</dbReference>
<accession>A0AAV8XYR5</accession>
<reference evidence="8" key="1">
    <citation type="journal article" date="2023" name="Insect Mol. Biol.">
        <title>Genome sequencing provides insights into the evolution of gene families encoding plant cell wall-degrading enzymes in longhorned beetles.</title>
        <authorList>
            <person name="Shin N.R."/>
            <person name="Okamura Y."/>
            <person name="Kirsch R."/>
            <person name="Pauchet Y."/>
        </authorList>
    </citation>
    <scope>NUCLEOTIDE SEQUENCE</scope>
    <source>
        <strain evidence="8">AMC_N1</strain>
    </source>
</reference>